<reference evidence="5 6" key="1">
    <citation type="journal article" date="2019" name="Int. J. Syst. Evol. Microbiol.">
        <title>The Global Catalogue of Microorganisms (GCM) 10K type strain sequencing project: providing services to taxonomists for standard genome sequencing and annotation.</title>
        <authorList>
            <consortium name="The Broad Institute Genomics Platform"/>
            <consortium name="The Broad Institute Genome Sequencing Center for Infectious Disease"/>
            <person name="Wu L."/>
            <person name="Ma J."/>
        </authorList>
    </citation>
    <scope>NUCLEOTIDE SEQUENCE [LARGE SCALE GENOMIC DNA]</scope>
    <source>
        <strain evidence="5 6">JCM 16328</strain>
    </source>
</reference>
<protein>
    <submittedName>
        <fullName evidence="5">Response regulator</fullName>
    </submittedName>
</protein>
<dbReference type="Gene3D" id="3.40.50.2300">
    <property type="match status" value="1"/>
</dbReference>
<evidence type="ECO:0000259" key="4">
    <source>
        <dbReference type="PROSITE" id="PS50110"/>
    </source>
</evidence>
<dbReference type="Proteomes" id="UP001500420">
    <property type="component" value="Unassembled WGS sequence"/>
</dbReference>
<proteinExistence type="predicted"/>
<dbReference type="InterPro" id="IPR011006">
    <property type="entry name" value="CheY-like_superfamily"/>
</dbReference>
<dbReference type="AlphaFoldDB" id="A0AAV3TDB7"/>
<evidence type="ECO:0000313" key="5">
    <source>
        <dbReference type="EMBL" id="GAA0677986.1"/>
    </source>
</evidence>
<evidence type="ECO:0000313" key="6">
    <source>
        <dbReference type="Proteomes" id="UP001500420"/>
    </source>
</evidence>
<comment type="caution">
    <text evidence="5">The sequence shown here is derived from an EMBL/GenBank/DDBJ whole genome shotgun (WGS) entry which is preliminary data.</text>
</comment>
<dbReference type="InterPro" id="IPR050595">
    <property type="entry name" value="Bact_response_regulator"/>
</dbReference>
<dbReference type="PANTHER" id="PTHR44591:SF3">
    <property type="entry name" value="RESPONSE REGULATORY DOMAIN-CONTAINING PROTEIN"/>
    <property type="match status" value="1"/>
</dbReference>
<accession>A0AAV3TDB7</accession>
<keyword evidence="3" id="KW-0175">Coiled coil</keyword>
<dbReference type="InterPro" id="IPR001789">
    <property type="entry name" value="Sig_transdc_resp-reg_receiver"/>
</dbReference>
<feature type="modified residue" description="4-aspartylphosphate" evidence="2">
    <location>
        <position position="57"/>
    </location>
</feature>
<evidence type="ECO:0000256" key="3">
    <source>
        <dbReference type="SAM" id="Coils"/>
    </source>
</evidence>
<dbReference type="RefSeq" id="WP_343774648.1">
    <property type="nucleotide sequence ID" value="NZ_BAAADV010000007.1"/>
</dbReference>
<dbReference type="SMART" id="SM00448">
    <property type="entry name" value="REC"/>
    <property type="match status" value="1"/>
</dbReference>
<dbReference type="GO" id="GO:0000160">
    <property type="term" value="P:phosphorelay signal transduction system"/>
    <property type="evidence" value="ECO:0007669"/>
    <property type="project" value="InterPro"/>
</dbReference>
<keyword evidence="6" id="KW-1185">Reference proteome</keyword>
<evidence type="ECO:0000256" key="1">
    <source>
        <dbReference type="ARBA" id="ARBA00022553"/>
    </source>
</evidence>
<gene>
    <name evidence="5" type="ORF">GCM10009020_27710</name>
</gene>
<sequence length="190" mass="22134">MDDHVGPEATILVVDDEERVTDLYATYLEDLYSVRRAYGGQEALETLDDAVDVVLLDRRMPELSGDEVLKRIREEGYDCRVVMVTAIEPDFDIVDMQFDEYLVKPATETDVKDAVETQLLLDSYDTRLDEYFRLKAKLSTLEEQKPYAELEADDRYEELTVLAESLREDLERMLREYDELDFSASEFEET</sequence>
<dbReference type="Pfam" id="PF08663">
    <property type="entry name" value="HalX"/>
    <property type="match status" value="1"/>
</dbReference>
<feature type="coiled-coil region" evidence="3">
    <location>
        <begin position="156"/>
        <end position="183"/>
    </location>
</feature>
<name>A0AAV3TDB7_9EURY</name>
<organism evidence="5 6">
    <name type="scientific">Natronoarchaeum mannanilyticum</name>
    <dbReference type="NCBI Taxonomy" id="926360"/>
    <lineage>
        <taxon>Archaea</taxon>
        <taxon>Methanobacteriati</taxon>
        <taxon>Methanobacteriota</taxon>
        <taxon>Stenosarchaea group</taxon>
        <taxon>Halobacteria</taxon>
        <taxon>Halobacteriales</taxon>
        <taxon>Natronoarchaeaceae</taxon>
    </lineage>
</organism>
<keyword evidence="1 2" id="KW-0597">Phosphoprotein</keyword>
<dbReference type="PANTHER" id="PTHR44591">
    <property type="entry name" value="STRESS RESPONSE REGULATOR PROTEIN 1"/>
    <property type="match status" value="1"/>
</dbReference>
<evidence type="ECO:0000256" key="2">
    <source>
        <dbReference type="PROSITE-ProRule" id="PRU00169"/>
    </source>
</evidence>
<dbReference type="EMBL" id="BAAADV010000007">
    <property type="protein sequence ID" value="GAA0677986.1"/>
    <property type="molecule type" value="Genomic_DNA"/>
</dbReference>
<dbReference type="SUPFAM" id="SSF52172">
    <property type="entry name" value="CheY-like"/>
    <property type="match status" value="1"/>
</dbReference>
<dbReference type="PROSITE" id="PS50110">
    <property type="entry name" value="RESPONSE_REGULATORY"/>
    <property type="match status" value="1"/>
</dbReference>
<dbReference type="InterPro" id="IPR013971">
    <property type="entry name" value="HalX_domain"/>
</dbReference>
<dbReference type="Pfam" id="PF00072">
    <property type="entry name" value="Response_reg"/>
    <property type="match status" value="1"/>
</dbReference>
<feature type="domain" description="Response regulatory" evidence="4">
    <location>
        <begin position="10"/>
        <end position="119"/>
    </location>
</feature>